<evidence type="ECO:0000313" key="3">
    <source>
        <dbReference type="Proteomes" id="UP001281410"/>
    </source>
</evidence>
<feature type="domain" description="KIB1-4 beta-propeller" evidence="1">
    <location>
        <begin position="137"/>
        <end position="207"/>
    </location>
</feature>
<keyword evidence="3" id="KW-1185">Reference proteome</keyword>
<dbReference type="PANTHER" id="PTHR44259">
    <property type="entry name" value="OS07G0183000 PROTEIN-RELATED"/>
    <property type="match status" value="1"/>
</dbReference>
<dbReference type="AlphaFoldDB" id="A0AAE0B1C3"/>
<organism evidence="2 3">
    <name type="scientific">Dipteronia sinensis</name>
    <dbReference type="NCBI Taxonomy" id="43782"/>
    <lineage>
        <taxon>Eukaryota</taxon>
        <taxon>Viridiplantae</taxon>
        <taxon>Streptophyta</taxon>
        <taxon>Embryophyta</taxon>
        <taxon>Tracheophyta</taxon>
        <taxon>Spermatophyta</taxon>
        <taxon>Magnoliopsida</taxon>
        <taxon>eudicotyledons</taxon>
        <taxon>Gunneridae</taxon>
        <taxon>Pentapetalae</taxon>
        <taxon>rosids</taxon>
        <taxon>malvids</taxon>
        <taxon>Sapindales</taxon>
        <taxon>Sapindaceae</taxon>
        <taxon>Hippocastanoideae</taxon>
        <taxon>Acereae</taxon>
        <taxon>Dipteronia</taxon>
    </lineage>
</organism>
<gene>
    <name evidence="2" type="ORF">Dsin_007336</name>
</gene>
<dbReference type="Proteomes" id="UP001281410">
    <property type="component" value="Unassembled WGS sequence"/>
</dbReference>
<dbReference type="InterPro" id="IPR005174">
    <property type="entry name" value="KIB1-4_b-propeller"/>
</dbReference>
<comment type="caution">
    <text evidence="2">The sequence shown here is derived from an EMBL/GenBank/DDBJ whole genome shotgun (WGS) entry which is preliminary data.</text>
</comment>
<name>A0AAE0B1C3_9ROSI</name>
<evidence type="ECO:0000313" key="2">
    <source>
        <dbReference type="EMBL" id="KAK3227474.1"/>
    </source>
</evidence>
<accession>A0AAE0B1C3</accession>
<dbReference type="EMBL" id="JANJYJ010000002">
    <property type="protein sequence ID" value="KAK3227474.1"/>
    <property type="molecule type" value="Genomic_DNA"/>
</dbReference>
<protein>
    <recommendedName>
        <fullName evidence="1">KIB1-4 beta-propeller domain-containing protein</fullName>
    </recommendedName>
</protein>
<sequence length="234" mass="26949">MAMVDWSTLDDVLLIEIVLLNEIGCRIVLCTDFAAFRRVCTSWRSAVPEENFRSRMPRMPWLMLPPKKCGYLCDFVIPLHGMTRRIILSEANAKMCFSSKCWLITIALNLSMNLLHTFSGPSLRCLASPKMYAAFIRKVYELDLSTNNWTRIKDLGNTSLFLNHSSSIPTESDDVYVKPNRIYFTDDCIDAYWFKGKKGRKDMGIYNIEDGSIEPYFLGNSLNRLTPPMWVEQS</sequence>
<dbReference type="InterPro" id="IPR050942">
    <property type="entry name" value="F-box_BR-signaling"/>
</dbReference>
<dbReference type="Pfam" id="PF03478">
    <property type="entry name" value="Beta-prop_KIB1-4"/>
    <property type="match status" value="1"/>
</dbReference>
<evidence type="ECO:0000259" key="1">
    <source>
        <dbReference type="Pfam" id="PF03478"/>
    </source>
</evidence>
<dbReference type="PANTHER" id="PTHR44259:SF65">
    <property type="entry name" value="F-BOX DOMAIN-CONTAINING PROTEIN"/>
    <property type="match status" value="1"/>
</dbReference>
<reference evidence="2" key="1">
    <citation type="journal article" date="2023" name="Plant J.">
        <title>Genome sequences and population genomics provide insights into the demographic history, inbreeding, and mutation load of two 'living fossil' tree species of Dipteronia.</title>
        <authorList>
            <person name="Feng Y."/>
            <person name="Comes H.P."/>
            <person name="Chen J."/>
            <person name="Zhu S."/>
            <person name="Lu R."/>
            <person name="Zhang X."/>
            <person name="Li P."/>
            <person name="Qiu J."/>
            <person name="Olsen K.M."/>
            <person name="Qiu Y."/>
        </authorList>
    </citation>
    <scope>NUCLEOTIDE SEQUENCE</scope>
    <source>
        <strain evidence="2">NBL</strain>
    </source>
</reference>
<proteinExistence type="predicted"/>